<sequence length="98" mass="11072">MILHHIQTSASHDNALRMCLRYITAGDSLILTADAVNALLYPDWLNLIAPFAVYVLKDEIRARGLEPKLASISNIQINVIDDTEFVNQSLRHTKVITW</sequence>
<dbReference type="Gene3D" id="3.40.1260.10">
    <property type="entry name" value="DsrEFH-like"/>
    <property type="match status" value="1"/>
</dbReference>
<dbReference type="RefSeq" id="WP_188839624.1">
    <property type="nucleotide sequence ID" value="NZ_BMOT01000001.1"/>
</dbReference>
<proteinExistence type="predicted"/>
<dbReference type="PANTHER" id="PTHR37526">
    <property type="entry name" value="PROTEIN TUSB"/>
    <property type="match status" value="1"/>
</dbReference>
<dbReference type="InterPro" id="IPR027396">
    <property type="entry name" value="DsrEFH-like"/>
</dbReference>
<reference evidence="1 2" key="1">
    <citation type="submission" date="2022-01" db="EMBL/GenBank/DDBJ databases">
        <title>Whole genome-based taxonomy of the Shewanellaceae.</title>
        <authorList>
            <person name="Martin-Rodriguez A.J."/>
        </authorList>
    </citation>
    <scope>NUCLEOTIDE SEQUENCE [LARGE SCALE GENOMIC DNA]</scope>
    <source>
        <strain evidence="1 2">JCM 17801</strain>
    </source>
</reference>
<comment type="caution">
    <text evidence="1">The sequence shown here is derived from an EMBL/GenBank/DDBJ whole genome shotgun (WGS) entry which is preliminary data.</text>
</comment>
<dbReference type="Pfam" id="PF04077">
    <property type="entry name" value="DsrH"/>
    <property type="match status" value="1"/>
</dbReference>
<dbReference type="Proteomes" id="UP001203212">
    <property type="component" value="Unassembled WGS sequence"/>
</dbReference>
<protein>
    <submittedName>
        <fullName evidence="1">Sulfurtransferase complex subunit TusB</fullName>
    </submittedName>
</protein>
<dbReference type="PANTHER" id="PTHR37526:SF1">
    <property type="entry name" value="PROTEIN TUSB"/>
    <property type="match status" value="1"/>
</dbReference>
<gene>
    <name evidence="1" type="primary">tusB</name>
    <name evidence="1" type="ORF">L2689_01535</name>
</gene>
<dbReference type="EMBL" id="JAKILK010000001">
    <property type="protein sequence ID" value="MCL1115930.1"/>
    <property type="molecule type" value="Genomic_DNA"/>
</dbReference>
<dbReference type="InterPro" id="IPR007215">
    <property type="entry name" value="Sulphur_relay_TusB/DsrH"/>
</dbReference>
<dbReference type="NCBIfam" id="TIGR03011">
    <property type="entry name" value="sulf_tusB_dsrH"/>
    <property type="match status" value="1"/>
</dbReference>
<name>A0ABT0KXF4_9GAMM</name>
<dbReference type="SUPFAM" id="SSF75169">
    <property type="entry name" value="DsrEFH-like"/>
    <property type="match status" value="1"/>
</dbReference>
<accession>A0ABT0KXF4</accession>
<keyword evidence="2" id="KW-1185">Reference proteome</keyword>
<evidence type="ECO:0000313" key="1">
    <source>
        <dbReference type="EMBL" id="MCL1115930.1"/>
    </source>
</evidence>
<evidence type="ECO:0000313" key="2">
    <source>
        <dbReference type="Proteomes" id="UP001203212"/>
    </source>
</evidence>
<organism evidence="1 2">
    <name type="scientific">Shewanella aestuarii</name>
    <dbReference type="NCBI Taxonomy" id="1028752"/>
    <lineage>
        <taxon>Bacteria</taxon>
        <taxon>Pseudomonadati</taxon>
        <taxon>Pseudomonadota</taxon>
        <taxon>Gammaproteobacteria</taxon>
        <taxon>Alteromonadales</taxon>
        <taxon>Shewanellaceae</taxon>
        <taxon>Shewanella</taxon>
    </lineage>
</organism>